<accession>A0A1I1NFN9</accession>
<feature type="signal peptide" evidence="2">
    <location>
        <begin position="1"/>
        <end position="22"/>
    </location>
</feature>
<sequence>MKTLFTLGACALLSLTIFSCTAEEFETEAKKSEIQKVIPSDVQAIETGPGDDPVNLPPPPPPKK</sequence>
<dbReference type="OrthoDB" id="1376926at2"/>
<dbReference type="AlphaFoldDB" id="A0A1I1NFN9"/>
<dbReference type="EMBL" id="FOMH01000003">
    <property type="protein sequence ID" value="SFC96439.1"/>
    <property type="molecule type" value="Genomic_DNA"/>
</dbReference>
<feature type="region of interest" description="Disordered" evidence="1">
    <location>
        <begin position="44"/>
        <end position="64"/>
    </location>
</feature>
<proteinExistence type="predicted"/>
<evidence type="ECO:0008006" key="5">
    <source>
        <dbReference type="Google" id="ProtNLM"/>
    </source>
</evidence>
<reference evidence="4" key="1">
    <citation type="submission" date="2016-10" db="EMBL/GenBank/DDBJ databases">
        <authorList>
            <person name="Varghese N."/>
            <person name="Submissions S."/>
        </authorList>
    </citation>
    <scope>NUCLEOTIDE SEQUENCE [LARGE SCALE GENOMIC DNA]</scope>
    <source>
        <strain evidence="4">CGMCC 1.10370</strain>
    </source>
</reference>
<feature type="chain" id="PRO_5011537811" description="Secreted protein" evidence="2">
    <location>
        <begin position="23"/>
        <end position="64"/>
    </location>
</feature>
<organism evidence="3 4">
    <name type="scientific">Flavobacterium phragmitis</name>
    <dbReference type="NCBI Taxonomy" id="739143"/>
    <lineage>
        <taxon>Bacteria</taxon>
        <taxon>Pseudomonadati</taxon>
        <taxon>Bacteroidota</taxon>
        <taxon>Flavobacteriia</taxon>
        <taxon>Flavobacteriales</taxon>
        <taxon>Flavobacteriaceae</taxon>
        <taxon>Flavobacterium</taxon>
    </lineage>
</organism>
<keyword evidence="2" id="KW-0732">Signal</keyword>
<gene>
    <name evidence="3" type="ORF">SAMN05216297_103261</name>
</gene>
<protein>
    <recommendedName>
        <fullName evidence="5">Secreted protein</fullName>
    </recommendedName>
</protein>
<dbReference type="RefSeq" id="WP_091491956.1">
    <property type="nucleotide sequence ID" value="NZ_FOMH01000003.1"/>
</dbReference>
<dbReference type="Proteomes" id="UP000199672">
    <property type="component" value="Unassembled WGS sequence"/>
</dbReference>
<feature type="compositionally biased region" description="Pro residues" evidence="1">
    <location>
        <begin position="55"/>
        <end position="64"/>
    </location>
</feature>
<dbReference type="PROSITE" id="PS51257">
    <property type="entry name" value="PROKAR_LIPOPROTEIN"/>
    <property type="match status" value="1"/>
</dbReference>
<evidence type="ECO:0000313" key="4">
    <source>
        <dbReference type="Proteomes" id="UP000199672"/>
    </source>
</evidence>
<evidence type="ECO:0000313" key="3">
    <source>
        <dbReference type="EMBL" id="SFC96439.1"/>
    </source>
</evidence>
<evidence type="ECO:0000256" key="1">
    <source>
        <dbReference type="SAM" id="MobiDB-lite"/>
    </source>
</evidence>
<evidence type="ECO:0000256" key="2">
    <source>
        <dbReference type="SAM" id="SignalP"/>
    </source>
</evidence>
<dbReference type="STRING" id="739143.SAMN05216297_103261"/>
<keyword evidence="4" id="KW-1185">Reference proteome</keyword>
<name>A0A1I1NFN9_9FLAO</name>